<feature type="compositionally biased region" description="Low complexity" evidence="3">
    <location>
        <begin position="638"/>
        <end position="653"/>
    </location>
</feature>
<evidence type="ECO:0000256" key="1">
    <source>
        <dbReference type="ARBA" id="ARBA00009242"/>
    </source>
</evidence>
<organism evidence="5 6">
    <name type="scientific">Effrenium voratum</name>
    <dbReference type="NCBI Taxonomy" id="2562239"/>
    <lineage>
        <taxon>Eukaryota</taxon>
        <taxon>Sar</taxon>
        <taxon>Alveolata</taxon>
        <taxon>Dinophyceae</taxon>
        <taxon>Suessiales</taxon>
        <taxon>Symbiodiniaceae</taxon>
        <taxon>Effrenium</taxon>
    </lineage>
</organism>
<comment type="similarity">
    <text evidence="1">Belongs to the allantoicase family.</text>
</comment>
<dbReference type="InterPro" id="IPR015908">
    <property type="entry name" value="Allantoicase_dom"/>
</dbReference>
<dbReference type="Proteomes" id="UP001178507">
    <property type="component" value="Unassembled WGS sequence"/>
</dbReference>
<feature type="region of interest" description="Disordered" evidence="3">
    <location>
        <begin position="1066"/>
        <end position="1124"/>
    </location>
</feature>
<comment type="caution">
    <text evidence="5">The sequence shown here is derived from an EMBL/GenBank/DDBJ whole genome shotgun (WGS) entry which is preliminary data.</text>
</comment>
<name>A0AA36NJE4_9DINO</name>
<proteinExistence type="inferred from homology"/>
<dbReference type="GO" id="GO:0000256">
    <property type="term" value="P:allantoin catabolic process"/>
    <property type="evidence" value="ECO:0007669"/>
    <property type="project" value="InterPro"/>
</dbReference>
<feature type="region of interest" description="Disordered" evidence="3">
    <location>
        <begin position="971"/>
        <end position="1004"/>
    </location>
</feature>
<accession>A0AA36NJE4</accession>
<evidence type="ECO:0000313" key="6">
    <source>
        <dbReference type="Proteomes" id="UP001178507"/>
    </source>
</evidence>
<feature type="coiled-coil region" evidence="2">
    <location>
        <begin position="525"/>
        <end position="580"/>
    </location>
</feature>
<evidence type="ECO:0000259" key="4">
    <source>
        <dbReference type="Pfam" id="PF03561"/>
    </source>
</evidence>
<feature type="region of interest" description="Disordered" evidence="3">
    <location>
        <begin position="637"/>
        <end position="666"/>
    </location>
</feature>
<keyword evidence="6" id="KW-1185">Reference proteome</keyword>
<sequence length="1318" mass="145486">EEAVRHNAAIARQLLRHLEVQFLDTSRWDAEMQTHGVSQENVVNQGYRRLVFSAFRPDLPEEILVKGPLDPLAPWNVMCKGTVVGVTDQRFARAENMISAHEPCFDPALFGRMGKVMDSWESVRHNFRAFDACAVELPADSRAAKCGVRFVQMSTKYHDGNEAPFVSIEVADTFPGLLPELDGSSGSNGASGWRTLVPKLAMGPHAYRLLDLGTSSPPFRFVRVRMFPDGGFTRLGLYPEDLPEDLARNFKPVDWASAPSSVRYTDPIPTVTKPLCAPFVALPEEIAERLRALQPGESVNVASAALGACIVSASDQHYSAAANVLSPRPPVSMFDALESKRSRQGLPGASADDKGVVQLVVKLAYPCVLSKLRVDFTFLVNNAPMEMCVEACESLDGEWWILVERQRVKHFSGGKWEVALDPKKSSGYLRVSSFPCGGFNRLEDAKLICKACRPTADGRSSYDAMEKSTMAYVRKNYKFTKAGDKAVRSFIAKMGAKQGARTKAMKAGQGMSLMEENQRLQEKVEMQAGAEAEQLRRLLRETEEASTAAATGEAEASAEAEQLRRLLRETEDETATAIRAAVGDLRAKLQEEAAATDATAGAEAQQMRDRLRHVEDETATAIKAAVGDLREKLKTAEEASAAASMGQAEASAETQQLRRKLRDTEDETATAIRAAVGDLRAKLQEEAAATNATAGQAEAAAAATAAAASAEAAQMRDRLKHVEDKTAADIREAVGDLRARLQDTEEHAAASEHREEELRAQLLALEASAKAGAEAEEEALRLRTVERSAEESQQECEDLRAQLRAMEAGAKAGEAAEEEALRLRTVERSAEESQQECEDLRAQLRAMEAGAKAGEAAEEEALRLRTVERSAEESQQECQDLRAQLRKMEAGAKAGEAAEEEALRLRTVERSAEESQQECQDLRAQLRKMEAGAKAGEAAEEEALRLRTVERSAEESQQECQDLRAQLRKMEAGAKTGPDEEEAQRRLRKAERSVEESEQECQGLQARLRHREKAETQLVLEVEDLRSRLKKASAQEVGHVGVQTDTESHHVTFEKRKTRKSVFFNTEGKQPLPGGVDDDEKPTGRVRSARSDRMKSVDFGGKDSSVSYVPESSEDEGGSEVPVSASTSMFSQVSEYYDTYNETSQPVRNRTRSTIESYSEEDLWDPEHVAMVTRKLFPKHDKNGTNRIEWSSGEAIAFLEEFFWLHKQPPPKIAKAAFHSLYSQVKTENSGYDYTATDEGLNVEEMTSFAMKVHQFIYKQLGKEMREQRKSFAVSEEDMKTLHRASVEMALGEDATSVLARMTRRTTIVAPPDTSLLG</sequence>
<dbReference type="Gene3D" id="2.60.120.260">
    <property type="entry name" value="Galactose-binding domain-like"/>
    <property type="match status" value="2"/>
</dbReference>
<feature type="domain" description="Allantoicase" evidence="4">
    <location>
        <begin position="81"/>
        <end position="238"/>
    </location>
</feature>
<protein>
    <recommendedName>
        <fullName evidence="4">Allantoicase domain-containing protein</fullName>
    </recommendedName>
</protein>
<dbReference type="PANTHER" id="PTHR12045">
    <property type="entry name" value="ALLANTOICASE"/>
    <property type="match status" value="1"/>
</dbReference>
<evidence type="ECO:0000256" key="2">
    <source>
        <dbReference type="SAM" id="Coils"/>
    </source>
</evidence>
<dbReference type="Pfam" id="PF03561">
    <property type="entry name" value="Allantoicase"/>
    <property type="match status" value="2"/>
</dbReference>
<evidence type="ECO:0000313" key="5">
    <source>
        <dbReference type="EMBL" id="CAJ1406341.1"/>
    </source>
</evidence>
<dbReference type="InterPro" id="IPR008979">
    <property type="entry name" value="Galactose-bd-like_sf"/>
</dbReference>
<reference evidence="5" key="1">
    <citation type="submission" date="2023-08" db="EMBL/GenBank/DDBJ databases">
        <authorList>
            <person name="Chen Y."/>
            <person name="Shah S."/>
            <person name="Dougan E. K."/>
            <person name="Thang M."/>
            <person name="Chan C."/>
        </authorList>
    </citation>
    <scope>NUCLEOTIDE SEQUENCE</scope>
</reference>
<evidence type="ECO:0000256" key="3">
    <source>
        <dbReference type="SAM" id="MobiDB-lite"/>
    </source>
</evidence>
<dbReference type="EMBL" id="CAUJNA010003625">
    <property type="protein sequence ID" value="CAJ1406341.1"/>
    <property type="molecule type" value="Genomic_DNA"/>
</dbReference>
<dbReference type="GO" id="GO:0004037">
    <property type="term" value="F:allantoicase activity"/>
    <property type="evidence" value="ECO:0007669"/>
    <property type="project" value="InterPro"/>
</dbReference>
<feature type="non-terminal residue" evidence="5">
    <location>
        <position position="1318"/>
    </location>
</feature>
<feature type="domain" description="Allantoicase" evidence="4">
    <location>
        <begin position="307"/>
        <end position="442"/>
    </location>
</feature>
<dbReference type="InterPro" id="IPR005164">
    <property type="entry name" value="Allantoicase"/>
</dbReference>
<gene>
    <name evidence="5" type="ORF">EVOR1521_LOCUS28330</name>
</gene>
<dbReference type="PANTHER" id="PTHR12045:SF3">
    <property type="entry name" value="INACTIVE ALLANTOICASE-RELATED"/>
    <property type="match status" value="1"/>
</dbReference>
<dbReference type="SUPFAM" id="SSF49785">
    <property type="entry name" value="Galactose-binding domain-like"/>
    <property type="match status" value="2"/>
</dbReference>
<keyword evidence="2" id="KW-0175">Coiled coil</keyword>